<gene>
    <name evidence="8" type="ORF">GCM10007420_06820</name>
</gene>
<dbReference type="Pfam" id="PF01257">
    <property type="entry name" value="2Fe-2S_thioredx"/>
    <property type="match status" value="1"/>
</dbReference>
<feature type="region of interest" description="Disordered" evidence="7">
    <location>
        <begin position="214"/>
        <end position="322"/>
    </location>
</feature>
<keyword evidence="5" id="KW-0411">Iron-sulfur</keyword>
<dbReference type="Gene3D" id="1.10.10.1590">
    <property type="entry name" value="NADH-quinone oxidoreductase subunit E"/>
    <property type="match status" value="1"/>
</dbReference>
<evidence type="ECO:0000256" key="1">
    <source>
        <dbReference type="ARBA" id="ARBA00010643"/>
    </source>
</evidence>
<comment type="cofactor">
    <cofactor evidence="6">
        <name>[2Fe-2S] cluster</name>
        <dbReference type="ChEBI" id="CHEBI:190135"/>
    </cofactor>
</comment>
<name>A0ABQ1XHW6_9PROT</name>
<evidence type="ECO:0000256" key="3">
    <source>
        <dbReference type="ARBA" id="ARBA00022723"/>
    </source>
</evidence>
<dbReference type="NCBIfam" id="TIGR01958">
    <property type="entry name" value="nuoE_fam"/>
    <property type="match status" value="1"/>
</dbReference>
<dbReference type="PROSITE" id="PS01099">
    <property type="entry name" value="COMPLEX1_24K"/>
    <property type="match status" value="1"/>
</dbReference>
<evidence type="ECO:0000313" key="8">
    <source>
        <dbReference type="EMBL" id="GGG93993.1"/>
    </source>
</evidence>
<dbReference type="EMBL" id="BMFS01000002">
    <property type="protein sequence ID" value="GGG93993.1"/>
    <property type="molecule type" value="Genomic_DNA"/>
</dbReference>
<dbReference type="Proteomes" id="UP000648722">
    <property type="component" value="Unassembled WGS sequence"/>
</dbReference>
<dbReference type="PANTHER" id="PTHR10371">
    <property type="entry name" value="NADH DEHYDROGENASE UBIQUINONE FLAVOPROTEIN 2, MITOCHONDRIAL"/>
    <property type="match status" value="1"/>
</dbReference>
<dbReference type="InterPro" id="IPR041921">
    <property type="entry name" value="NuoE_N"/>
</dbReference>
<dbReference type="PANTHER" id="PTHR10371:SF3">
    <property type="entry name" value="NADH DEHYDROGENASE [UBIQUINONE] FLAVOPROTEIN 2, MITOCHONDRIAL"/>
    <property type="match status" value="1"/>
</dbReference>
<keyword evidence="9" id="KW-1185">Reference proteome</keyword>
<comment type="similarity">
    <text evidence="1">Belongs to the complex I 24 kDa subunit family.</text>
</comment>
<evidence type="ECO:0000256" key="5">
    <source>
        <dbReference type="ARBA" id="ARBA00023014"/>
    </source>
</evidence>
<evidence type="ECO:0000256" key="6">
    <source>
        <dbReference type="ARBA" id="ARBA00034078"/>
    </source>
</evidence>
<reference evidence="9" key="1">
    <citation type="journal article" date="2019" name="Int. J. Syst. Evol. Microbiol.">
        <title>The Global Catalogue of Microorganisms (GCM) 10K type strain sequencing project: providing services to taxonomists for standard genome sequencing and annotation.</title>
        <authorList>
            <consortium name="The Broad Institute Genomics Platform"/>
            <consortium name="The Broad Institute Genome Sequencing Center for Infectious Disease"/>
            <person name="Wu L."/>
            <person name="Ma J."/>
        </authorList>
    </citation>
    <scope>NUCLEOTIDE SEQUENCE [LARGE SCALE GENOMIC DNA]</scope>
    <source>
        <strain evidence="9">CGMCC 1.12766</strain>
    </source>
</reference>
<dbReference type="InterPro" id="IPR002023">
    <property type="entry name" value="NuoE-like"/>
</dbReference>
<keyword evidence="2" id="KW-0001">2Fe-2S</keyword>
<feature type="compositionally biased region" description="Basic residues" evidence="7">
    <location>
        <begin position="301"/>
        <end position="316"/>
    </location>
</feature>
<keyword evidence="4" id="KW-0408">Iron</keyword>
<evidence type="ECO:0000256" key="2">
    <source>
        <dbReference type="ARBA" id="ARBA00022714"/>
    </source>
</evidence>
<evidence type="ECO:0000256" key="4">
    <source>
        <dbReference type="ARBA" id="ARBA00023004"/>
    </source>
</evidence>
<dbReference type="InterPro" id="IPR042128">
    <property type="entry name" value="NuoE_dom"/>
</dbReference>
<accession>A0ABQ1XHW6</accession>
<dbReference type="Gene3D" id="3.40.30.10">
    <property type="entry name" value="Glutaredoxin"/>
    <property type="match status" value="1"/>
</dbReference>
<evidence type="ECO:0008006" key="10">
    <source>
        <dbReference type="Google" id="ProtNLM"/>
    </source>
</evidence>
<evidence type="ECO:0000256" key="7">
    <source>
        <dbReference type="SAM" id="MobiDB-lite"/>
    </source>
</evidence>
<dbReference type="InterPro" id="IPR036249">
    <property type="entry name" value="Thioredoxin-like_sf"/>
</dbReference>
<comment type="caution">
    <text evidence="8">The sequence shown here is derived from an EMBL/GenBank/DDBJ whole genome shotgun (WGS) entry which is preliminary data.</text>
</comment>
<sequence length="322" mass="34603">MSVRRLAAAEVQPESFTFSKESEKKIAFWMNKYPEDRKASAVIPLLWLAQKQEGWVSEPALREIAARCEMPYIRVYEVATFYTMFNLEPVGQHLIQVCGTTPCWLRGADDLKAVCEKRIGKKGRGSVSADGKFSWEEVECLGACSNAPMVQIANKDGDFYYEDLTAEALERILDDLAAGKPVEMGPVTGRKCSEPTEADVAVLAAAELYDGSRARPLPYLPNTPEAKAAEQSEDPAPVKKGRPARKAADADEAGGAVKSAPRKAAKAADAAKIGTSGPKKVTAKAVEKKTGAKKAPAAKTAAKKPVAKKPAAKKPAPKKDAE</sequence>
<organism evidence="8 9">
    <name type="scientific">Glycocaulis albus</name>
    <dbReference type="NCBI Taxonomy" id="1382801"/>
    <lineage>
        <taxon>Bacteria</taxon>
        <taxon>Pseudomonadati</taxon>
        <taxon>Pseudomonadota</taxon>
        <taxon>Alphaproteobacteria</taxon>
        <taxon>Maricaulales</taxon>
        <taxon>Maricaulaceae</taxon>
        <taxon>Glycocaulis</taxon>
    </lineage>
</organism>
<keyword evidence="3" id="KW-0479">Metal-binding</keyword>
<dbReference type="CDD" id="cd03064">
    <property type="entry name" value="TRX_Fd_NuoE"/>
    <property type="match status" value="1"/>
</dbReference>
<dbReference type="NCBIfam" id="NF005724">
    <property type="entry name" value="PRK07539.1-4"/>
    <property type="match status" value="1"/>
</dbReference>
<protein>
    <recommendedName>
        <fullName evidence="10">NADH-quinone oxidoreductase subunit NuoE</fullName>
    </recommendedName>
</protein>
<proteinExistence type="inferred from homology"/>
<dbReference type="SUPFAM" id="SSF52833">
    <property type="entry name" value="Thioredoxin-like"/>
    <property type="match status" value="1"/>
</dbReference>
<evidence type="ECO:0000313" key="9">
    <source>
        <dbReference type="Proteomes" id="UP000648722"/>
    </source>
</evidence>